<accession>A0A857JIL8</accession>
<sequence>MYIKLMTGSKLGKFKLCTTLSLLTFATMFVCINTYAADSDIDEIHKLVSGNSLRIVNYAGESIIYFDSDGSFSHLAVQGETSQGKWRTTKDSMCATVLPQPYNPPKEFCLYLKGRKFGETWTEIDEHNGEIKRTLVNGHPPQKYKQRAKSYNFEQRAVHGPY</sequence>
<dbReference type="KEGG" id="pmes:FX988_00698"/>
<keyword evidence="3" id="KW-1185">Reference proteome</keyword>
<dbReference type="RefSeq" id="WP_160178356.1">
    <property type="nucleotide sequence ID" value="NZ_CP047656.1"/>
</dbReference>
<proteinExistence type="predicted"/>
<feature type="signal peptide" evidence="1">
    <location>
        <begin position="1"/>
        <end position="36"/>
    </location>
</feature>
<name>A0A857JIL8_9ALTE</name>
<organism evidence="2 3">
    <name type="scientific">Paraglaciecola mesophila</name>
    <dbReference type="NCBI Taxonomy" id="197222"/>
    <lineage>
        <taxon>Bacteria</taxon>
        <taxon>Pseudomonadati</taxon>
        <taxon>Pseudomonadota</taxon>
        <taxon>Gammaproteobacteria</taxon>
        <taxon>Alteromonadales</taxon>
        <taxon>Alteromonadaceae</taxon>
        <taxon>Paraglaciecola</taxon>
    </lineage>
</organism>
<dbReference type="OrthoDB" id="6387154at2"/>
<feature type="chain" id="PRO_5032585826" evidence="1">
    <location>
        <begin position="37"/>
        <end position="162"/>
    </location>
</feature>
<dbReference type="Proteomes" id="UP000464524">
    <property type="component" value="Chromosome"/>
</dbReference>
<dbReference type="EMBL" id="CP047656">
    <property type="protein sequence ID" value="QHJ10484.1"/>
    <property type="molecule type" value="Genomic_DNA"/>
</dbReference>
<evidence type="ECO:0000256" key="1">
    <source>
        <dbReference type="SAM" id="SignalP"/>
    </source>
</evidence>
<evidence type="ECO:0000313" key="2">
    <source>
        <dbReference type="EMBL" id="QHJ10484.1"/>
    </source>
</evidence>
<keyword evidence="1" id="KW-0732">Signal</keyword>
<reference evidence="2 3" key="1">
    <citation type="submission" date="2019-12" db="EMBL/GenBank/DDBJ databases">
        <title>Genome sequencing and assembly of endphytes of Porphyra tenera.</title>
        <authorList>
            <person name="Park J.M."/>
            <person name="Shin R."/>
            <person name="Jo S.H."/>
        </authorList>
    </citation>
    <scope>NUCLEOTIDE SEQUENCE [LARGE SCALE GENOMIC DNA]</scope>
    <source>
        <strain evidence="2 3">GPM4</strain>
    </source>
</reference>
<gene>
    <name evidence="2" type="ORF">FX988_00698</name>
</gene>
<protein>
    <submittedName>
        <fullName evidence="2">Uncharacterized protein</fullName>
    </submittedName>
</protein>
<evidence type="ECO:0000313" key="3">
    <source>
        <dbReference type="Proteomes" id="UP000464524"/>
    </source>
</evidence>
<dbReference type="AlphaFoldDB" id="A0A857JIL8"/>